<protein>
    <submittedName>
        <fullName evidence="3">Uncharacterized protein</fullName>
    </submittedName>
</protein>
<keyword evidence="4" id="KW-1185">Reference proteome</keyword>
<name>A0AAD6W8N1_9ROSI</name>
<feature type="chain" id="PRO_5042069570" evidence="2">
    <location>
        <begin position="18"/>
        <end position="67"/>
    </location>
</feature>
<keyword evidence="1" id="KW-1133">Transmembrane helix</keyword>
<keyword evidence="2" id="KW-0732">Signal</keyword>
<comment type="caution">
    <text evidence="3">The sequence shown here is derived from an EMBL/GenBank/DDBJ whole genome shotgun (WGS) entry which is preliminary data.</text>
</comment>
<feature type="transmembrane region" description="Helical" evidence="1">
    <location>
        <begin position="38"/>
        <end position="62"/>
    </location>
</feature>
<keyword evidence="1" id="KW-0472">Membrane</keyword>
<organism evidence="3 4">
    <name type="scientific">Populus alba x Populus x berolinensis</name>
    <dbReference type="NCBI Taxonomy" id="444605"/>
    <lineage>
        <taxon>Eukaryota</taxon>
        <taxon>Viridiplantae</taxon>
        <taxon>Streptophyta</taxon>
        <taxon>Embryophyta</taxon>
        <taxon>Tracheophyta</taxon>
        <taxon>Spermatophyta</taxon>
        <taxon>Magnoliopsida</taxon>
        <taxon>eudicotyledons</taxon>
        <taxon>Gunneridae</taxon>
        <taxon>Pentapetalae</taxon>
        <taxon>rosids</taxon>
        <taxon>fabids</taxon>
        <taxon>Malpighiales</taxon>
        <taxon>Salicaceae</taxon>
        <taxon>Saliceae</taxon>
        <taxon>Populus</taxon>
    </lineage>
</organism>
<proteinExistence type="predicted"/>
<sequence length="67" mass="7439">MLLLLIVFFKVIFGLRSDKEVGTACLRLLEVGVVSLNFGLFRGIFVTGCLVMTLIIGVVSWFDETNN</sequence>
<evidence type="ECO:0000256" key="2">
    <source>
        <dbReference type="SAM" id="SignalP"/>
    </source>
</evidence>
<evidence type="ECO:0000313" key="4">
    <source>
        <dbReference type="Proteomes" id="UP001164929"/>
    </source>
</evidence>
<feature type="signal peptide" evidence="2">
    <location>
        <begin position="1"/>
        <end position="17"/>
    </location>
</feature>
<evidence type="ECO:0000256" key="1">
    <source>
        <dbReference type="SAM" id="Phobius"/>
    </source>
</evidence>
<accession>A0AAD6W8N1</accession>
<gene>
    <name evidence="3" type="ORF">NC653_008542</name>
</gene>
<evidence type="ECO:0000313" key="3">
    <source>
        <dbReference type="EMBL" id="KAJ7003338.1"/>
    </source>
</evidence>
<dbReference type="Proteomes" id="UP001164929">
    <property type="component" value="Chromosome 3"/>
</dbReference>
<dbReference type="AlphaFoldDB" id="A0AAD6W8N1"/>
<keyword evidence="1" id="KW-0812">Transmembrane</keyword>
<dbReference type="EMBL" id="JAQIZT010000003">
    <property type="protein sequence ID" value="KAJ7003338.1"/>
    <property type="molecule type" value="Genomic_DNA"/>
</dbReference>
<reference evidence="3" key="1">
    <citation type="journal article" date="2023" name="Mol. Ecol. Resour.">
        <title>Chromosome-level genome assembly of a triploid poplar Populus alba 'Berolinensis'.</title>
        <authorList>
            <person name="Chen S."/>
            <person name="Yu Y."/>
            <person name="Wang X."/>
            <person name="Wang S."/>
            <person name="Zhang T."/>
            <person name="Zhou Y."/>
            <person name="He R."/>
            <person name="Meng N."/>
            <person name="Wang Y."/>
            <person name="Liu W."/>
            <person name="Liu Z."/>
            <person name="Liu J."/>
            <person name="Guo Q."/>
            <person name="Huang H."/>
            <person name="Sederoff R.R."/>
            <person name="Wang G."/>
            <person name="Qu G."/>
            <person name="Chen S."/>
        </authorList>
    </citation>
    <scope>NUCLEOTIDE SEQUENCE</scope>
    <source>
        <strain evidence="3">SC-2020</strain>
    </source>
</reference>